<evidence type="ECO:0000256" key="7">
    <source>
        <dbReference type="ARBA" id="ARBA00023163"/>
    </source>
</evidence>
<keyword evidence="6" id="KW-0238">DNA-binding</keyword>
<keyword evidence="2" id="KW-0479">Metal-binding</keyword>
<name>A0A0M0JX87_9EUKA</name>
<dbReference type="AlphaFoldDB" id="A0A0M0JX87"/>
<dbReference type="InterPro" id="IPR036955">
    <property type="entry name" value="AP2/ERF_dom_sf"/>
</dbReference>
<keyword evidence="3" id="KW-0863">Zinc-finger</keyword>
<keyword evidence="5" id="KW-0805">Transcription regulation</keyword>
<comment type="caution">
    <text evidence="11">The sequence shown here is derived from an EMBL/GenBank/DDBJ whole genome shotgun (WGS) entry which is preliminary data.</text>
</comment>
<dbReference type="SUPFAM" id="SSF54171">
    <property type="entry name" value="DNA-binding domain"/>
    <property type="match status" value="2"/>
</dbReference>
<feature type="region of interest" description="Disordered" evidence="9">
    <location>
        <begin position="245"/>
        <end position="300"/>
    </location>
</feature>
<keyword evidence="4" id="KW-0862">Zinc</keyword>
<dbReference type="PROSITE" id="PS51032">
    <property type="entry name" value="AP2_ERF"/>
    <property type="match status" value="1"/>
</dbReference>
<dbReference type="InterPro" id="IPR016177">
    <property type="entry name" value="DNA-bd_dom_sf"/>
</dbReference>
<dbReference type="PANTHER" id="PTHR31677:SF196">
    <property type="entry name" value="ETHYLENE-RESPONSIVE TRANSCRIPTION FACTOR ERF109"/>
    <property type="match status" value="1"/>
</dbReference>
<accession>A0A0M0JX87</accession>
<dbReference type="Gene3D" id="3.30.730.10">
    <property type="entry name" value="AP2/ERF domain"/>
    <property type="match status" value="2"/>
</dbReference>
<evidence type="ECO:0000313" key="11">
    <source>
        <dbReference type="EMBL" id="KOO31165.1"/>
    </source>
</evidence>
<evidence type="ECO:0000256" key="4">
    <source>
        <dbReference type="ARBA" id="ARBA00022833"/>
    </source>
</evidence>
<dbReference type="Pfam" id="PF02008">
    <property type="entry name" value="zf-CXXC"/>
    <property type="match status" value="1"/>
</dbReference>
<evidence type="ECO:0000256" key="9">
    <source>
        <dbReference type="SAM" id="MobiDB-lite"/>
    </source>
</evidence>
<dbReference type="OrthoDB" id="1931494at2759"/>
<evidence type="ECO:0000259" key="10">
    <source>
        <dbReference type="PROSITE" id="PS51032"/>
    </source>
</evidence>
<dbReference type="EMBL" id="JWZX01002073">
    <property type="protein sequence ID" value="KOO31165.1"/>
    <property type="molecule type" value="Genomic_DNA"/>
</dbReference>
<keyword evidence="12" id="KW-1185">Reference proteome</keyword>
<reference evidence="12" key="1">
    <citation type="journal article" date="2015" name="PLoS Genet.">
        <title>Genome Sequence and Transcriptome Analyses of Chrysochromulina tobin: Metabolic Tools for Enhanced Algal Fitness in the Prominent Order Prymnesiales (Haptophyceae).</title>
        <authorList>
            <person name="Hovde B.T."/>
            <person name="Deodato C.R."/>
            <person name="Hunsperger H.M."/>
            <person name="Ryken S.A."/>
            <person name="Yost W."/>
            <person name="Jha R.K."/>
            <person name="Patterson J."/>
            <person name="Monnat R.J. Jr."/>
            <person name="Barlow S.B."/>
            <person name="Starkenburg S.R."/>
            <person name="Cattolico R.A."/>
        </authorList>
    </citation>
    <scope>NUCLEOTIDE SEQUENCE</scope>
    <source>
        <strain evidence="12">CCMP291</strain>
    </source>
</reference>
<dbReference type="GO" id="GO:0005634">
    <property type="term" value="C:nucleus"/>
    <property type="evidence" value="ECO:0007669"/>
    <property type="project" value="UniProtKB-SubCell"/>
</dbReference>
<evidence type="ECO:0000256" key="6">
    <source>
        <dbReference type="ARBA" id="ARBA00023125"/>
    </source>
</evidence>
<dbReference type="InterPro" id="IPR002857">
    <property type="entry name" value="Znf_CXXC"/>
</dbReference>
<evidence type="ECO:0000256" key="3">
    <source>
        <dbReference type="ARBA" id="ARBA00022771"/>
    </source>
</evidence>
<dbReference type="Proteomes" id="UP000037460">
    <property type="component" value="Unassembled WGS sequence"/>
</dbReference>
<dbReference type="GO" id="GO:0003700">
    <property type="term" value="F:DNA-binding transcription factor activity"/>
    <property type="evidence" value="ECO:0007669"/>
    <property type="project" value="InterPro"/>
</dbReference>
<dbReference type="GO" id="GO:0008270">
    <property type="term" value="F:zinc ion binding"/>
    <property type="evidence" value="ECO:0007669"/>
    <property type="project" value="UniProtKB-KW"/>
</dbReference>
<evidence type="ECO:0000256" key="2">
    <source>
        <dbReference type="ARBA" id="ARBA00022723"/>
    </source>
</evidence>
<dbReference type="GO" id="GO:0003677">
    <property type="term" value="F:DNA binding"/>
    <property type="evidence" value="ECO:0007669"/>
    <property type="project" value="UniProtKB-KW"/>
</dbReference>
<feature type="compositionally biased region" description="Gly residues" evidence="9">
    <location>
        <begin position="128"/>
        <end position="157"/>
    </location>
</feature>
<keyword evidence="8" id="KW-0539">Nucleus</keyword>
<feature type="domain" description="AP2/ERF" evidence="10">
    <location>
        <begin position="459"/>
        <end position="497"/>
    </location>
</feature>
<dbReference type="InterPro" id="IPR001471">
    <property type="entry name" value="AP2/ERF_dom"/>
</dbReference>
<sequence length="617" mass="65705">MIERALQHHERTRIRMDDMAADCAADQSVRIQRVINARWRPTVQPLLPSDPSVRPPPTDDALRRAKLHAAVPLQPPREWATSMPWCPAERGALRSGVMRVAIDAIEASIVTRLASAPAEQPSRARGDGTSGDGTSGDGTSGDGTSGDGQGGSGQGPGDDGDGADHDAADNDATVNDGQGVLVVFGALTAEKREELEAMHARVHRQRATLACRVSTDDVVAWLIDEAAERRDAEKEQQERQRLALTALSGNDGAGAGNDGDVSGNDGAGDDDDGDDGGGSSGRDRPASGRKRRRPPNRDVAAMAAAAIAAASASGEMMPTHAGGYELKLQKRKQVGESSSSTGYEGVSYVDRRKKFEVKYRHIYIGTFGNAVEAKGSRPPALTKEQRKLYVDCGECDNCLDKPKFGGPKRRKMACSAPKLKGAVAGARDGRPQPLTPDEARAAAAAEGLELVPAFSNKTGFKGVSCKQFGKYDAMVRTKGTQIFLGTYATPEEAALHYARHIGKERAAAEAAEARDKGEPQTLTADEAKAAAAAEGLELVLSSSSETGFKGVRKNHGKYRAVIKENGKERLLGNFATPEEAALHYARHIGKERAAVEAAEARAQAPRIPRIKYLLIRR</sequence>
<evidence type="ECO:0000256" key="5">
    <source>
        <dbReference type="ARBA" id="ARBA00023015"/>
    </source>
</evidence>
<feature type="region of interest" description="Disordered" evidence="9">
    <location>
        <begin position="115"/>
        <end position="174"/>
    </location>
</feature>
<evidence type="ECO:0000256" key="1">
    <source>
        <dbReference type="ARBA" id="ARBA00004123"/>
    </source>
</evidence>
<proteinExistence type="predicted"/>
<gene>
    <name evidence="11" type="ORF">Ctob_013588</name>
</gene>
<evidence type="ECO:0000256" key="8">
    <source>
        <dbReference type="ARBA" id="ARBA00023242"/>
    </source>
</evidence>
<evidence type="ECO:0000313" key="12">
    <source>
        <dbReference type="Proteomes" id="UP000037460"/>
    </source>
</evidence>
<protein>
    <recommendedName>
        <fullName evidence="10">AP2/ERF domain-containing protein</fullName>
    </recommendedName>
</protein>
<comment type="subcellular location">
    <subcellularLocation>
        <location evidence="1">Nucleus</location>
    </subcellularLocation>
</comment>
<organism evidence="11 12">
    <name type="scientific">Chrysochromulina tobinii</name>
    <dbReference type="NCBI Taxonomy" id="1460289"/>
    <lineage>
        <taxon>Eukaryota</taxon>
        <taxon>Haptista</taxon>
        <taxon>Haptophyta</taxon>
        <taxon>Prymnesiophyceae</taxon>
        <taxon>Prymnesiales</taxon>
        <taxon>Chrysochromulinaceae</taxon>
        <taxon>Chrysochromulina</taxon>
    </lineage>
</organism>
<dbReference type="PANTHER" id="PTHR31677">
    <property type="entry name" value="AP2 DOMAIN CLASS TRANSCRIPTION FACTOR"/>
    <property type="match status" value="1"/>
</dbReference>
<keyword evidence="7" id="KW-0804">Transcription</keyword>